<accession>A0A016UQ74</accession>
<evidence type="ECO:0000313" key="1">
    <source>
        <dbReference type="EMBL" id="EYC17360.1"/>
    </source>
</evidence>
<proteinExistence type="predicted"/>
<evidence type="ECO:0008006" key="3">
    <source>
        <dbReference type="Google" id="ProtNLM"/>
    </source>
</evidence>
<dbReference type="EMBL" id="JARK01001367">
    <property type="protein sequence ID" value="EYC17360.1"/>
    <property type="molecule type" value="Genomic_DNA"/>
</dbReference>
<dbReference type="Proteomes" id="UP000024635">
    <property type="component" value="Unassembled WGS sequence"/>
</dbReference>
<dbReference type="AlphaFoldDB" id="A0A016UQ74"/>
<keyword evidence="2" id="KW-1185">Reference proteome</keyword>
<sequence length="72" mass="8048">MESFDVTSLYTNVSNDSAMQAAHEFLTEHCNSISLYGLSVMLNGNTFGEALKKANLPKRWPKNKDHTNLGCR</sequence>
<reference evidence="2" key="1">
    <citation type="journal article" date="2015" name="Nat. Genet.">
        <title>The genome and transcriptome of the zoonotic hookworm Ancylostoma ceylanicum identify infection-specific gene families.</title>
        <authorList>
            <person name="Schwarz E.M."/>
            <person name="Hu Y."/>
            <person name="Antoshechkin I."/>
            <person name="Miller M.M."/>
            <person name="Sternberg P.W."/>
            <person name="Aroian R.V."/>
        </authorList>
    </citation>
    <scope>NUCLEOTIDE SEQUENCE</scope>
    <source>
        <strain evidence="2">HY135</strain>
    </source>
</reference>
<comment type="caution">
    <text evidence="1">The sequence shown here is derived from an EMBL/GenBank/DDBJ whole genome shotgun (WGS) entry which is preliminary data.</text>
</comment>
<name>A0A016UQ74_9BILA</name>
<organism evidence="1 2">
    <name type="scientific">Ancylostoma ceylanicum</name>
    <dbReference type="NCBI Taxonomy" id="53326"/>
    <lineage>
        <taxon>Eukaryota</taxon>
        <taxon>Metazoa</taxon>
        <taxon>Ecdysozoa</taxon>
        <taxon>Nematoda</taxon>
        <taxon>Chromadorea</taxon>
        <taxon>Rhabditida</taxon>
        <taxon>Rhabditina</taxon>
        <taxon>Rhabditomorpha</taxon>
        <taxon>Strongyloidea</taxon>
        <taxon>Ancylostomatidae</taxon>
        <taxon>Ancylostomatinae</taxon>
        <taxon>Ancylostoma</taxon>
    </lineage>
</organism>
<protein>
    <recommendedName>
        <fullName evidence="3">Reverse transcriptase domain-containing protein</fullName>
    </recommendedName>
</protein>
<evidence type="ECO:0000313" key="2">
    <source>
        <dbReference type="Proteomes" id="UP000024635"/>
    </source>
</evidence>
<dbReference type="OrthoDB" id="5862033at2759"/>
<gene>
    <name evidence="1" type="primary">Acey_s0031.g2425</name>
    <name evidence="1" type="ORF">Y032_0031g2425</name>
</gene>